<name>A0A0X3VJ30_STRVO</name>
<evidence type="ECO:0000313" key="1">
    <source>
        <dbReference type="EMBL" id="KUL44648.1"/>
    </source>
</evidence>
<proteinExistence type="predicted"/>
<gene>
    <name evidence="1" type="ORF">ADL28_39695</name>
</gene>
<evidence type="ECO:0000313" key="2">
    <source>
        <dbReference type="Proteomes" id="UP000053413"/>
    </source>
</evidence>
<dbReference type="Proteomes" id="UP000053413">
    <property type="component" value="Unassembled WGS sequence"/>
</dbReference>
<comment type="caution">
    <text evidence="1">The sequence shown here is derived from an EMBL/GenBank/DDBJ whole genome shotgun (WGS) entry which is preliminary data.</text>
</comment>
<protein>
    <submittedName>
        <fullName evidence="1">Uncharacterized protein</fullName>
    </submittedName>
</protein>
<organism evidence="1 2">
    <name type="scientific">Streptomyces violaceusniger</name>
    <dbReference type="NCBI Taxonomy" id="68280"/>
    <lineage>
        <taxon>Bacteria</taxon>
        <taxon>Bacillati</taxon>
        <taxon>Actinomycetota</taxon>
        <taxon>Actinomycetes</taxon>
        <taxon>Kitasatosporales</taxon>
        <taxon>Streptomycetaceae</taxon>
        <taxon>Streptomyces</taxon>
        <taxon>Streptomyces violaceusniger group</taxon>
    </lineage>
</organism>
<reference evidence="2" key="1">
    <citation type="submission" date="2015-10" db="EMBL/GenBank/DDBJ databases">
        <authorList>
            <person name="Ju K.-S."/>
            <person name="Doroghazi J.R."/>
            <person name="Metcalf W.W."/>
        </authorList>
    </citation>
    <scope>NUCLEOTIDE SEQUENCE [LARGE SCALE GENOMIC DNA]</scope>
    <source>
        <strain evidence="2">NRRL F-8817</strain>
    </source>
</reference>
<dbReference type="AlphaFoldDB" id="A0A0X3VJ30"/>
<accession>A0A0X3VJ30</accession>
<dbReference type="EMBL" id="LLZJ01000410">
    <property type="protein sequence ID" value="KUL44648.1"/>
    <property type="molecule type" value="Genomic_DNA"/>
</dbReference>
<sequence length="80" mass="8649">MDALGIEKHKDPLSALDPLSGWEHGAVLPMRQEGSCRLMTLADVFPQTADARALWPQGVCRVKARQSPLASAGRRGTPRA</sequence>